<keyword evidence="3" id="KW-1185">Reference proteome</keyword>
<dbReference type="Proteomes" id="UP001589654">
    <property type="component" value="Unassembled WGS sequence"/>
</dbReference>
<comment type="caution">
    <text evidence="2">The sequence shown here is derived from an EMBL/GenBank/DDBJ whole genome shotgun (WGS) entry which is preliminary data.</text>
</comment>
<evidence type="ECO:0000313" key="3">
    <source>
        <dbReference type="Proteomes" id="UP001589654"/>
    </source>
</evidence>
<keyword evidence="1" id="KW-0812">Transmembrane</keyword>
<keyword evidence="1" id="KW-0472">Membrane</keyword>
<name>A0ABV5J492_9BACT</name>
<gene>
    <name evidence="2" type="ORF">ACFFUR_07485</name>
</gene>
<dbReference type="RefSeq" id="WP_353959638.1">
    <property type="nucleotide sequence ID" value="NZ_JAUFQT010000001.1"/>
</dbReference>
<evidence type="ECO:0000256" key="1">
    <source>
        <dbReference type="SAM" id="Phobius"/>
    </source>
</evidence>
<evidence type="ECO:0000313" key="2">
    <source>
        <dbReference type="EMBL" id="MFB9211643.1"/>
    </source>
</evidence>
<feature type="transmembrane region" description="Helical" evidence="1">
    <location>
        <begin position="58"/>
        <end position="78"/>
    </location>
</feature>
<dbReference type="InterPro" id="IPR009325">
    <property type="entry name" value="DUF983"/>
</dbReference>
<sequence length="125" mass="13839">MKSKLAAILTAKCPRCRKGSLFPVTLLSFRKLSAVNSTCPHCKVVLEPEPDFFYGAMYVSYALSVALFICVMVVLNFVFGDPGILVYISSVAGTNVLFLPLMLRYSKVLYLYAAGKIKFDPNLNQ</sequence>
<feature type="transmembrane region" description="Helical" evidence="1">
    <location>
        <begin position="84"/>
        <end position="103"/>
    </location>
</feature>
<keyword evidence="1" id="KW-1133">Transmembrane helix</keyword>
<proteinExistence type="predicted"/>
<reference evidence="2 3" key="1">
    <citation type="submission" date="2024-09" db="EMBL/GenBank/DDBJ databases">
        <authorList>
            <person name="Sun Q."/>
            <person name="Mori K."/>
        </authorList>
    </citation>
    <scope>NUCLEOTIDE SEQUENCE [LARGE SCALE GENOMIC DNA]</scope>
    <source>
        <strain evidence="2 3">CECT 7682</strain>
    </source>
</reference>
<organism evidence="2 3">
    <name type="scientific">Echinicola jeungdonensis</name>
    <dbReference type="NCBI Taxonomy" id="709343"/>
    <lineage>
        <taxon>Bacteria</taxon>
        <taxon>Pseudomonadati</taxon>
        <taxon>Bacteroidota</taxon>
        <taxon>Cytophagia</taxon>
        <taxon>Cytophagales</taxon>
        <taxon>Cyclobacteriaceae</taxon>
        <taxon>Echinicola</taxon>
    </lineage>
</organism>
<accession>A0ABV5J492</accession>
<dbReference type="Pfam" id="PF06170">
    <property type="entry name" value="DUF983"/>
    <property type="match status" value="1"/>
</dbReference>
<protein>
    <submittedName>
        <fullName evidence="2">DUF983 domain-containing protein</fullName>
    </submittedName>
</protein>
<dbReference type="EMBL" id="JBHMEW010000051">
    <property type="protein sequence ID" value="MFB9211643.1"/>
    <property type="molecule type" value="Genomic_DNA"/>
</dbReference>